<keyword evidence="6" id="KW-0255">Endonuclease</keyword>
<evidence type="ECO:0000256" key="5">
    <source>
        <dbReference type="ARBA" id="ARBA00022722"/>
    </source>
</evidence>
<dbReference type="InterPro" id="IPR043502">
    <property type="entry name" value="DNA/RNA_pol_sf"/>
</dbReference>
<evidence type="ECO:0000256" key="4">
    <source>
        <dbReference type="ARBA" id="ARBA00022695"/>
    </source>
</evidence>
<keyword evidence="7" id="KW-0378">Hydrolase</keyword>
<dbReference type="EMBL" id="JACTAM010000257">
    <property type="protein sequence ID" value="KAI2647570.1"/>
    <property type="molecule type" value="Genomic_DNA"/>
</dbReference>
<evidence type="ECO:0000256" key="9">
    <source>
        <dbReference type="SAM" id="MobiDB-lite"/>
    </source>
</evidence>
<dbReference type="PANTHER" id="PTHR37984:SF5">
    <property type="entry name" value="PROTEIN NYNRIN-LIKE"/>
    <property type="match status" value="1"/>
</dbReference>
<keyword evidence="3" id="KW-0808">Transferase</keyword>
<keyword evidence="12" id="KW-1185">Reference proteome</keyword>
<feature type="compositionally biased region" description="Basic and acidic residues" evidence="9">
    <location>
        <begin position="72"/>
        <end position="84"/>
    </location>
</feature>
<dbReference type="CDD" id="cd09274">
    <property type="entry name" value="RNase_HI_RT_Ty3"/>
    <property type="match status" value="1"/>
</dbReference>
<dbReference type="PANTHER" id="PTHR37984">
    <property type="entry name" value="PROTEIN CBG26694"/>
    <property type="match status" value="1"/>
</dbReference>
<dbReference type="InterPro" id="IPR041373">
    <property type="entry name" value="RT_RNaseH"/>
</dbReference>
<feature type="region of interest" description="Disordered" evidence="9">
    <location>
        <begin position="57"/>
        <end position="102"/>
    </location>
</feature>
<evidence type="ECO:0000256" key="7">
    <source>
        <dbReference type="ARBA" id="ARBA00022801"/>
    </source>
</evidence>
<keyword evidence="5" id="KW-0540">Nuclease</keyword>
<evidence type="ECO:0000256" key="6">
    <source>
        <dbReference type="ARBA" id="ARBA00022759"/>
    </source>
</evidence>
<evidence type="ECO:0000259" key="10">
    <source>
        <dbReference type="PROSITE" id="PS50878"/>
    </source>
</evidence>
<feature type="compositionally biased region" description="Pro residues" evidence="9">
    <location>
        <begin position="59"/>
        <end position="68"/>
    </location>
</feature>
<dbReference type="EC" id="3.1.26.4" evidence="2"/>
<evidence type="ECO:0000256" key="1">
    <source>
        <dbReference type="ARBA" id="ARBA00010879"/>
    </source>
</evidence>
<sequence>MDLLLQAHKLHAVLGPSIGCSPQLQASSVPPRNVHCFKCSLPGFTTCTCPNCSQKVKPRLPPTEPPNMPSDDVNREPKAGRMDGSDQAIEDGEVDSGFNQRGNYRGGRMFRWGNPPSRRTVVLGDEQMPLEEFEGADRMTTNPDLLCVGVSSSTLSMKVEEASLNNEQKSKLTELLKSFSGLFNGHFGHTTLELIESQIKNMLEEGIIEPASGPWAAPVVIVPKQSGEPRFCVNYRGLNKLTVKDSYPLPRIDESLNFLARGTFISTIDLSRGYWQVAMAENSKQKTAFISHCGLFQFWVLPFGLCKAPSTFQRLMNTVLAGLIYKSCAVYLDDIVVASPTFEQHLVDLKEVLARLESAGLSVKLEKCQFCRSELTFLGYSVTTDGVRPNEEKTFRFLSLSMRIHAMLAALKQRDNNGRDVVVAYASRALHKAERPYSTPEKECLAVIWALEHFRPYVGLHVTIFSDHSSLRWLMSRPNLSGQLARWSLRLQDFDFDIV</sequence>
<dbReference type="PROSITE" id="PS50878">
    <property type="entry name" value="RT_POL"/>
    <property type="match status" value="1"/>
</dbReference>
<keyword evidence="8" id="KW-0695">RNA-directed DNA polymerase</keyword>
<dbReference type="Gene3D" id="3.10.10.10">
    <property type="entry name" value="HIV Type 1 Reverse Transcriptase, subunit A, domain 1"/>
    <property type="match status" value="1"/>
</dbReference>
<dbReference type="Proteomes" id="UP000830375">
    <property type="component" value="Unassembled WGS sequence"/>
</dbReference>
<evidence type="ECO:0000256" key="8">
    <source>
        <dbReference type="ARBA" id="ARBA00022918"/>
    </source>
</evidence>
<dbReference type="Pfam" id="PF00078">
    <property type="entry name" value="RVT_1"/>
    <property type="match status" value="1"/>
</dbReference>
<comment type="similarity">
    <text evidence="1">Belongs to the beta type-B retroviral polymerase family. HERV class-II K(HML-2) pol subfamily.</text>
</comment>
<dbReference type="SUPFAM" id="SSF56672">
    <property type="entry name" value="DNA/RNA polymerases"/>
    <property type="match status" value="1"/>
</dbReference>
<evidence type="ECO:0000313" key="11">
    <source>
        <dbReference type="EMBL" id="KAI2647570.1"/>
    </source>
</evidence>
<dbReference type="CDD" id="cd01647">
    <property type="entry name" value="RT_LTR"/>
    <property type="match status" value="1"/>
</dbReference>
<organism evidence="11 12">
    <name type="scientific">Labeo rohita</name>
    <name type="common">Indian major carp</name>
    <name type="synonym">Cyprinus rohita</name>
    <dbReference type="NCBI Taxonomy" id="84645"/>
    <lineage>
        <taxon>Eukaryota</taxon>
        <taxon>Metazoa</taxon>
        <taxon>Chordata</taxon>
        <taxon>Craniata</taxon>
        <taxon>Vertebrata</taxon>
        <taxon>Euteleostomi</taxon>
        <taxon>Actinopterygii</taxon>
        <taxon>Neopterygii</taxon>
        <taxon>Teleostei</taxon>
        <taxon>Ostariophysi</taxon>
        <taxon>Cypriniformes</taxon>
        <taxon>Cyprinidae</taxon>
        <taxon>Labeoninae</taxon>
        <taxon>Labeonini</taxon>
        <taxon>Labeo</taxon>
    </lineage>
</organism>
<dbReference type="Pfam" id="PF17917">
    <property type="entry name" value="RT_RNaseH"/>
    <property type="match status" value="1"/>
</dbReference>
<dbReference type="InterPro" id="IPR050951">
    <property type="entry name" value="Retrovirus_Pol_polyprotein"/>
</dbReference>
<reference evidence="11 12" key="1">
    <citation type="submission" date="2022-01" db="EMBL/GenBank/DDBJ databases">
        <title>A high-quality chromosome-level genome assembly of rohu carp, Labeo rohita.</title>
        <authorList>
            <person name="Arick M.A. II"/>
            <person name="Hsu C.-Y."/>
            <person name="Magbanua Z."/>
            <person name="Pechanova O."/>
            <person name="Grover C."/>
            <person name="Miller E."/>
            <person name="Thrash A."/>
            <person name="Ezzel L."/>
            <person name="Alam S."/>
            <person name="Benzie J."/>
            <person name="Hamilton M."/>
            <person name="Karsi A."/>
            <person name="Lawrence M.L."/>
            <person name="Peterson D.G."/>
        </authorList>
    </citation>
    <scope>NUCLEOTIDE SEQUENCE [LARGE SCALE GENOMIC DNA]</scope>
    <source>
        <strain evidence="12">BAU-BD-2019</strain>
        <tissue evidence="11">Blood</tissue>
    </source>
</reference>
<dbReference type="InterPro" id="IPR000477">
    <property type="entry name" value="RT_dom"/>
</dbReference>
<dbReference type="Gene3D" id="3.30.70.270">
    <property type="match status" value="1"/>
</dbReference>
<proteinExistence type="inferred from homology"/>
<keyword evidence="4" id="KW-0548">Nucleotidyltransferase</keyword>
<evidence type="ECO:0000256" key="3">
    <source>
        <dbReference type="ARBA" id="ARBA00022679"/>
    </source>
</evidence>
<dbReference type="InterPro" id="IPR043128">
    <property type="entry name" value="Rev_trsase/Diguanyl_cyclase"/>
</dbReference>
<feature type="domain" description="Reverse transcriptase" evidence="10">
    <location>
        <begin position="203"/>
        <end position="382"/>
    </location>
</feature>
<evidence type="ECO:0000256" key="2">
    <source>
        <dbReference type="ARBA" id="ARBA00012180"/>
    </source>
</evidence>
<comment type="caution">
    <text evidence="11">The sequence shown here is derived from an EMBL/GenBank/DDBJ whole genome shotgun (WGS) entry which is preliminary data.</text>
</comment>
<name>A0ABQ8LA55_LABRO</name>
<gene>
    <name evidence="11" type="ORF">H4Q32_026058</name>
</gene>
<protein>
    <recommendedName>
        <fullName evidence="2">ribonuclease H</fullName>
        <ecNumber evidence="2">3.1.26.4</ecNumber>
    </recommendedName>
</protein>
<evidence type="ECO:0000313" key="12">
    <source>
        <dbReference type="Proteomes" id="UP000830375"/>
    </source>
</evidence>
<accession>A0ABQ8LA55</accession>